<reference evidence="3 4" key="1">
    <citation type="submission" date="2019-09" db="EMBL/GenBank/DDBJ databases">
        <title>YIM 48816 draft genome.</title>
        <authorList>
            <person name="Jiang L."/>
        </authorList>
    </citation>
    <scope>NUCLEOTIDE SEQUENCE [LARGE SCALE GENOMIC DNA]</scope>
    <source>
        <strain evidence="3 4">YIM 48816</strain>
    </source>
</reference>
<keyword evidence="4" id="KW-1185">Reference proteome</keyword>
<proteinExistence type="predicted"/>
<protein>
    <submittedName>
        <fullName evidence="3">Prepilin-type N-terminal cleavage/methylation domain-containing protein</fullName>
    </submittedName>
</protein>
<keyword evidence="2" id="KW-0472">Membrane</keyword>
<name>A0A6L3T267_9HYPH</name>
<dbReference type="InterPro" id="IPR012902">
    <property type="entry name" value="N_methyl_site"/>
</dbReference>
<organism evidence="3 4">
    <name type="scientific">Methylobacterium soli</name>
    <dbReference type="NCBI Taxonomy" id="553447"/>
    <lineage>
        <taxon>Bacteria</taxon>
        <taxon>Pseudomonadati</taxon>
        <taxon>Pseudomonadota</taxon>
        <taxon>Alphaproteobacteria</taxon>
        <taxon>Hyphomicrobiales</taxon>
        <taxon>Methylobacteriaceae</taxon>
        <taxon>Methylobacterium</taxon>
    </lineage>
</organism>
<evidence type="ECO:0000313" key="3">
    <source>
        <dbReference type="EMBL" id="KAB1079928.1"/>
    </source>
</evidence>
<dbReference type="AlphaFoldDB" id="A0A6L3T267"/>
<dbReference type="NCBIfam" id="TIGR02532">
    <property type="entry name" value="IV_pilin_GFxxxE"/>
    <property type="match status" value="1"/>
</dbReference>
<evidence type="ECO:0000256" key="1">
    <source>
        <dbReference type="SAM" id="MobiDB-lite"/>
    </source>
</evidence>
<dbReference type="InterPro" id="IPR045584">
    <property type="entry name" value="Pilin-like"/>
</dbReference>
<feature type="transmembrane region" description="Helical" evidence="2">
    <location>
        <begin position="62"/>
        <end position="81"/>
    </location>
</feature>
<evidence type="ECO:0000313" key="4">
    <source>
        <dbReference type="Proteomes" id="UP000474159"/>
    </source>
</evidence>
<comment type="caution">
    <text evidence="3">The sequence shown here is derived from an EMBL/GenBank/DDBJ whole genome shotgun (WGS) entry which is preliminary data.</text>
</comment>
<feature type="compositionally biased region" description="Low complexity" evidence="1">
    <location>
        <begin position="8"/>
        <end position="30"/>
    </location>
</feature>
<sequence>MPPRRWARAPPGRACASSASGRARPPSGWSCAPPSWEAPVAEAAAIGGAARESEAGFTLVEVLVSLALVALLSLLLLQGAWTATRMSRHLAAAERQASVQAVRDHLRRTLEDAVAGIGAGRSAAFAGGPDRLLLVTDSERTVEAGGQMRVHLGLAPSATGLAPSTTGPGASGSGTTGLDLVEARGLDRGVRAEAARPEPLLRGIAGWSLRYYGRRSPTPLATWGETWDVGDRLPFLVSVTVAFPQGDPRAWAPLAVPIGGAR</sequence>
<gene>
    <name evidence="3" type="ORF">F6X53_09275</name>
</gene>
<feature type="region of interest" description="Disordered" evidence="1">
    <location>
        <begin position="1"/>
        <end position="30"/>
    </location>
</feature>
<dbReference type="OrthoDB" id="8220660at2"/>
<dbReference type="Proteomes" id="UP000474159">
    <property type="component" value="Unassembled WGS sequence"/>
</dbReference>
<evidence type="ECO:0000256" key="2">
    <source>
        <dbReference type="SAM" id="Phobius"/>
    </source>
</evidence>
<keyword evidence="2" id="KW-1133">Transmembrane helix</keyword>
<dbReference type="SUPFAM" id="SSF54523">
    <property type="entry name" value="Pili subunits"/>
    <property type="match status" value="2"/>
</dbReference>
<dbReference type="PROSITE" id="PS00409">
    <property type="entry name" value="PROKAR_NTER_METHYL"/>
    <property type="match status" value="1"/>
</dbReference>
<accession>A0A6L3T267</accession>
<dbReference type="Pfam" id="PF07963">
    <property type="entry name" value="N_methyl"/>
    <property type="match status" value="1"/>
</dbReference>
<dbReference type="EMBL" id="VZZK01000007">
    <property type="protein sequence ID" value="KAB1079928.1"/>
    <property type="molecule type" value="Genomic_DNA"/>
</dbReference>
<keyword evidence="2" id="KW-0812">Transmembrane</keyword>